<dbReference type="RefSeq" id="WP_039410045.1">
    <property type="nucleotide sequence ID" value="NZ_CP094242.1"/>
</dbReference>
<dbReference type="EMBL" id="JUFZ01000117">
    <property type="protein sequence ID" value="KIC06108.1"/>
    <property type="molecule type" value="Genomic_DNA"/>
</dbReference>
<dbReference type="Proteomes" id="UP000031390">
    <property type="component" value="Unassembled WGS sequence"/>
</dbReference>
<evidence type="ECO:0000313" key="4">
    <source>
        <dbReference type="Proteomes" id="UP000031390"/>
    </source>
</evidence>
<protein>
    <submittedName>
        <fullName evidence="2">Uncharacterized protein</fullName>
    </submittedName>
</protein>
<accession>A0A0C1EB93</accession>
<evidence type="ECO:0000256" key="1">
    <source>
        <dbReference type="SAM" id="Phobius"/>
    </source>
</evidence>
<proteinExistence type="predicted"/>
<keyword evidence="5" id="KW-1185">Reference proteome</keyword>
<reference evidence="3 5" key="2">
    <citation type="submission" date="2022-03" db="EMBL/GenBank/DDBJ databases">
        <title>Genome sequencing of Morococcus cerebrosus.</title>
        <authorList>
            <person name="Baek M.-G."/>
            <person name="Yi H."/>
        </authorList>
    </citation>
    <scope>NUCLEOTIDE SEQUENCE [LARGE SCALE GENOMIC DNA]</scope>
    <source>
        <strain evidence="3 5">CIP 81.93</strain>
    </source>
</reference>
<sequence>MDCTNDIGQLISSVVSGVAAIITACATIFLYKVTKILAVETKKMADASKPHIVATLVINKWSMKHMDLHIDNTGNATAYDIEISFNPPLENTGVREKLETLPFQKISVLNPNQGLSTYLSEYSDIKDKSYFVEISWKNNSMATEREYNRYILNIGHYEGVTKLGDDNPLCSIANKVEKISDDIRKITNKLK</sequence>
<gene>
    <name evidence="2" type="ORF">MCC93_24360</name>
    <name evidence="3" type="ORF">MON37_05410</name>
</gene>
<feature type="transmembrane region" description="Helical" evidence="1">
    <location>
        <begin position="14"/>
        <end position="34"/>
    </location>
</feature>
<dbReference type="AlphaFoldDB" id="A0A0C1EB93"/>
<dbReference type="Proteomes" id="UP000829504">
    <property type="component" value="Chromosome"/>
</dbReference>
<dbReference type="EMBL" id="CP094242">
    <property type="protein sequence ID" value="UNV88355.1"/>
    <property type="molecule type" value="Genomic_DNA"/>
</dbReference>
<organism evidence="2 4">
    <name type="scientific">Morococcus cerebrosus</name>
    <dbReference type="NCBI Taxonomy" id="1056807"/>
    <lineage>
        <taxon>Bacteria</taxon>
        <taxon>Pseudomonadati</taxon>
        <taxon>Pseudomonadota</taxon>
        <taxon>Betaproteobacteria</taxon>
        <taxon>Neisseriales</taxon>
        <taxon>Neisseriaceae</taxon>
        <taxon>Morococcus</taxon>
    </lineage>
</organism>
<keyword evidence="1" id="KW-0472">Membrane</keyword>
<keyword evidence="1" id="KW-0812">Transmembrane</keyword>
<evidence type="ECO:0000313" key="3">
    <source>
        <dbReference type="EMBL" id="UNV88355.1"/>
    </source>
</evidence>
<reference evidence="2 4" key="1">
    <citation type="submission" date="2014-12" db="EMBL/GenBank/DDBJ databases">
        <title>Genome sequence of Morococcus cerebrosus.</title>
        <authorList>
            <person name="Shin S.-K."/>
            <person name="Yi H."/>
        </authorList>
    </citation>
    <scope>NUCLEOTIDE SEQUENCE [LARGE SCALE GENOMIC DNA]</scope>
    <source>
        <strain evidence="2 4">CIP 81.93</strain>
    </source>
</reference>
<evidence type="ECO:0000313" key="2">
    <source>
        <dbReference type="EMBL" id="KIC06108.1"/>
    </source>
</evidence>
<evidence type="ECO:0000313" key="5">
    <source>
        <dbReference type="Proteomes" id="UP000829504"/>
    </source>
</evidence>
<name>A0A0C1EB93_9NEIS</name>
<keyword evidence="1" id="KW-1133">Transmembrane helix</keyword>